<feature type="transmembrane region" description="Helical" evidence="1">
    <location>
        <begin position="6"/>
        <end position="26"/>
    </location>
</feature>
<dbReference type="Proteomes" id="UP000431451">
    <property type="component" value="Unassembled WGS sequence"/>
</dbReference>
<dbReference type="OrthoDB" id="1934488at2"/>
<evidence type="ECO:0000313" key="2">
    <source>
        <dbReference type="EMBL" id="CAG9710507.1"/>
    </source>
</evidence>
<reference evidence="3" key="3">
    <citation type="submission" date="2022-10" db="EMBL/GenBank/DDBJ databases">
        <authorList>
            <person name="Aires J."/>
            <person name="Mesa V."/>
        </authorList>
    </citation>
    <scope>NUCLEOTIDE SEQUENCE</scope>
    <source>
        <strain evidence="3">Clostridium neonatale JD116</strain>
    </source>
</reference>
<evidence type="ECO:0000313" key="3">
    <source>
        <dbReference type="EMBL" id="CAI3687302.1"/>
    </source>
</evidence>
<evidence type="ECO:0000313" key="5">
    <source>
        <dbReference type="Proteomes" id="UP000431451"/>
    </source>
</evidence>
<dbReference type="RefSeq" id="WP_125149305.1">
    <property type="nucleotide sequence ID" value="NZ_CAKJVD010000011.1"/>
</dbReference>
<accession>A0A650M687</accession>
<keyword evidence="1" id="KW-0812">Transmembrane</keyword>
<dbReference type="EMBL" id="CAMTCP010000281">
    <property type="protein sequence ID" value="CAI3687302.1"/>
    <property type="molecule type" value="Genomic_DNA"/>
</dbReference>
<evidence type="ECO:0008006" key="6">
    <source>
        <dbReference type="Google" id="ProtNLM"/>
    </source>
</evidence>
<sequence length="57" mass="6646">MGRFIKGMAAGVLIGVAVEMMMLPNCDRRTRRRMKRAGEKMRSMMEDTYDGMQNFIR</sequence>
<dbReference type="EMBL" id="UWJD01000001">
    <property type="protein sequence ID" value="VCT83291.1"/>
    <property type="molecule type" value="Genomic_DNA"/>
</dbReference>
<dbReference type="EMBL" id="CAKJVE010000004">
    <property type="protein sequence ID" value="CAG9710507.1"/>
    <property type="molecule type" value="Genomic_DNA"/>
</dbReference>
<organism evidence="4 5">
    <name type="scientific">Clostridium neonatale</name>
    <dbReference type="NCBI Taxonomy" id="137838"/>
    <lineage>
        <taxon>Bacteria</taxon>
        <taxon>Bacillati</taxon>
        <taxon>Bacillota</taxon>
        <taxon>Clostridia</taxon>
        <taxon>Eubacteriales</taxon>
        <taxon>Clostridiaceae</taxon>
        <taxon>Clostridium</taxon>
    </lineage>
</organism>
<reference evidence="4 5" key="1">
    <citation type="submission" date="2018-06" db="EMBL/GenBank/DDBJ databases">
        <authorList>
            <consortium name="IHU Genomes"/>
        </authorList>
    </citation>
    <scope>NUCLEOTIDE SEQUENCE [LARGE SCALE GENOMIC DNA]</scope>
    <source>
        <strain evidence="4 5">NEC25</strain>
    </source>
</reference>
<dbReference type="Proteomes" id="UP001189143">
    <property type="component" value="Unassembled WGS sequence"/>
</dbReference>
<protein>
    <recommendedName>
        <fullName evidence="6">YtxH domain-containing protein</fullName>
    </recommendedName>
</protein>
<proteinExistence type="predicted"/>
<dbReference type="AlphaFoldDB" id="A0A650M687"/>
<evidence type="ECO:0000313" key="4">
    <source>
        <dbReference type="EMBL" id="VCT83291.1"/>
    </source>
</evidence>
<evidence type="ECO:0000256" key="1">
    <source>
        <dbReference type="SAM" id="Phobius"/>
    </source>
</evidence>
<dbReference type="Proteomes" id="UP000789738">
    <property type="component" value="Unassembled WGS sequence"/>
</dbReference>
<keyword evidence="1" id="KW-0472">Membrane</keyword>
<gene>
    <name evidence="3" type="ORF">CNEO2_70106</name>
    <name evidence="2" type="ORF">CNEO_44816</name>
    <name evidence="4" type="ORF">CNEONATNEC25_00886</name>
</gene>
<reference evidence="2" key="2">
    <citation type="submission" date="2021-10" db="EMBL/GenBank/DDBJ databases">
        <authorList>
            <person name="Mesa V."/>
        </authorList>
    </citation>
    <scope>NUCLEOTIDE SEQUENCE</scope>
    <source>
        <strain evidence="2">CC3_PB</strain>
    </source>
</reference>
<keyword evidence="1" id="KW-1133">Transmembrane helix</keyword>
<name>A0A650M687_9CLOT</name>